<dbReference type="InterPro" id="IPR003961">
    <property type="entry name" value="FN3_dom"/>
</dbReference>
<feature type="signal peptide" evidence="2">
    <location>
        <begin position="1"/>
        <end position="17"/>
    </location>
</feature>
<organism evidence="4 5">
    <name type="scientific">Pelotalea chapellei</name>
    <dbReference type="NCBI Taxonomy" id="44671"/>
    <lineage>
        <taxon>Bacteria</taxon>
        <taxon>Pseudomonadati</taxon>
        <taxon>Thermodesulfobacteriota</taxon>
        <taxon>Desulfuromonadia</taxon>
        <taxon>Geobacterales</taxon>
        <taxon>Geobacteraceae</taxon>
        <taxon>Pelotalea</taxon>
    </lineage>
</organism>
<keyword evidence="5" id="KW-1185">Reference proteome</keyword>
<evidence type="ECO:0000256" key="1">
    <source>
        <dbReference type="SAM" id="MobiDB-lite"/>
    </source>
</evidence>
<dbReference type="SMART" id="SM00060">
    <property type="entry name" value="FN3"/>
    <property type="match status" value="1"/>
</dbReference>
<name>A0ABS5U8A3_9BACT</name>
<accession>A0ABS5U8A3</accession>
<dbReference type="PROSITE" id="PS50853">
    <property type="entry name" value="FN3"/>
    <property type="match status" value="1"/>
</dbReference>
<evidence type="ECO:0000313" key="4">
    <source>
        <dbReference type="EMBL" id="MBT1071869.1"/>
    </source>
</evidence>
<evidence type="ECO:0000259" key="3">
    <source>
        <dbReference type="PROSITE" id="PS50853"/>
    </source>
</evidence>
<dbReference type="InterPro" id="IPR013783">
    <property type="entry name" value="Ig-like_fold"/>
</dbReference>
<feature type="chain" id="PRO_5046741603" evidence="2">
    <location>
        <begin position="18"/>
        <end position="157"/>
    </location>
</feature>
<reference evidence="4 5" key="1">
    <citation type="submission" date="2021-05" db="EMBL/GenBank/DDBJ databases">
        <title>The draft genome of Geobacter chapellei DSM 13688.</title>
        <authorList>
            <person name="Xu Z."/>
            <person name="Masuda Y."/>
            <person name="Itoh H."/>
            <person name="Senoo K."/>
        </authorList>
    </citation>
    <scope>NUCLEOTIDE SEQUENCE [LARGE SCALE GENOMIC DNA]</scope>
    <source>
        <strain evidence="4 5">DSM 13688</strain>
    </source>
</reference>
<feature type="domain" description="Fibronectin type-III" evidence="3">
    <location>
        <begin position="63"/>
        <end position="157"/>
    </location>
</feature>
<dbReference type="SUPFAM" id="SSF49265">
    <property type="entry name" value="Fibronectin type III"/>
    <property type="match status" value="1"/>
</dbReference>
<proteinExistence type="predicted"/>
<evidence type="ECO:0000313" key="5">
    <source>
        <dbReference type="Proteomes" id="UP000784128"/>
    </source>
</evidence>
<feature type="region of interest" description="Disordered" evidence="1">
    <location>
        <begin position="45"/>
        <end position="68"/>
    </location>
</feature>
<dbReference type="InterPro" id="IPR036116">
    <property type="entry name" value="FN3_sf"/>
</dbReference>
<evidence type="ECO:0000256" key="2">
    <source>
        <dbReference type="SAM" id="SignalP"/>
    </source>
</evidence>
<comment type="caution">
    <text evidence="4">The sequence shown here is derived from an EMBL/GenBank/DDBJ whole genome shotgun (WGS) entry which is preliminary data.</text>
</comment>
<dbReference type="Pfam" id="PF00041">
    <property type="entry name" value="fn3"/>
    <property type="match status" value="1"/>
</dbReference>
<dbReference type="EMBL" id="JAHDYS010000007">
    <property type="protein sequence ID" value="MBT1071869.1"/>
    <property type="molecule type" value="Genomic_DNA"/>
</dbReference>
<dbReference type="RefSeq" id="WP_214298133.1">
    <property type="nucleotide sequence ID" value="NZ_JAHDYS010000007.1"/>
</dbReference>
<dbReference type="Proteomes" id="UP000784128">
    <property type="component" value="Unassembled WGS sequence"/>
</dbReference>
<protein>
    <submittedName>
        <fullName evidence="4">Fibronectin type III domain-containing protein</fullName>
    </submittedName>
</protein>
<keyword evidence="2" id="KW-0732">Signal</keyword>
<dbReference type="PROSITE" id="PS51257">
    <property type="entry name" value="PROKAR_LIPOPROTEIN"/>
    <property type="match status" value="1"/>
</dbReference>
<gene>
    <name evidence="4" type="ORF">KJB30_08750</name>
</gene>
<sequence length="157" mass="15486">MPVKFLFLSLMMIVVLAGCGGGGGGGTSVEAGGAQPVAAASTGVADNGTPAAGSPAVAENGTPSAAPEVPPVQNVAKEVGLAWNASLNAEGQPDAAVVGYKIHYGNQPGQYSATVTVDKVTTATVPGLTPGNYYFVLTAFDANGNESGYSQEISAVI</sequence>
<dbReference type="CDD" id="cd00063">
    <property type="entry name" value="FN3"/>
    <property type="match status" value="1"/>
</dbReference>
<dbReference type="Gene3D" id="2.60.40.10">
    <property type="entry name" value="Immunoglobulins"/>
    <property type="match status" value="1"/>
</dbReference>